<dbReference type="EMBL" id="RKHL01000001">
    <property type="protein sequence ID" value="ROR80859.1"/>
    <property type="molecule type" value="Genomic_DNA"/>
</dbReference>
<evidence type="ECO:0000313" key="3">
    <source>
        <dbReference type="Proteomes" id="UP000266915"/>
    </source>
</evidence>
<protein>
    <submittedName>
        <fullName evidence="2">Uncharacterized protein</fullName>
    </submittedName>
</protein>
<feature type="transmembrane region" description="Helical" evidence="1">
    <location>
        <begin position="7"/>
        <end position="27"/>
    </location>
</feature>
<proteinExistence type="predicted"/>
<evidence type="ECO:0000313" key="2">
    <source>
        <dbReference type="EMBL" id="ROR80859.1"/>
    </source>
</evidence>
<sequence length="57" mass="6074">MRWNEWTTALVVAGVLALAALLMLLVLGPEAPVVWGLVSGVLLALVVGAMAFTKRER</sequence>
<accession>A0A3N2C029</accession>
<keyword evidence="1" id="KW-0472">Membrane</keyword>
<keyword evidence="3" id="KW-1185">Reference proteome</keyword>
<name>A0A3N2C029_9MICO</name>
<organism evidence="2 3">
    <name type="scientific">Plantibacter flavus</name>
    <dbReference type="NCBI Taxonomy" id="150123"/>
    <lineage>
        <taxon>Bacteria</taxon>
        <taxon>Bacillati</taxon>
        <taxon>Actinomycetota</taxon>
        <taxon>Actinomycetes</taxon>
        <taxon>Micrococcales</taxon>
        <taxon>Microbacteriaceae</taxon>
        <taxon>Plantibacter</taxon>
    </lineage>
</organism>
<evidence type="ECO:0000256" key="1">
    <source>
        <dbReference type="SAM" id="Phobius"/>
    </source>
</evidence>
<comment type="caution">
    <text evidence="2">The sequence shown here is derived from an EMBL/GenBank/DDBJ whole genome shotgun (WGS) entry which is preliminary data.</text>
</comment>
<keyword evidence="1" id="KW-1133">Transmembrane helix</keyword>
<dbReference type="RefSeq" id="WP_159453306.1">
    <property type="nucleotide sequence ID" value="NZ_FXAP01000001.1"/>
</dbReference>
<reference evidence="2 3" key="1">
    <citation type="submission" date="2018-11" db="EMBL/GenBank/DDBJ databases">
        <title>Sequencing the genomes of 1000 actinobacteria strains.</title>
        <authorList>
            <person name="Klenk H.-P."/>
        </authorList>
    </citation>
    <scope>NUCLEOTIDE SEQUENCE [LARGE SCALE GENOMIC DNA]</scope>
    <source>
        <strain evidence="2 3">DSM 14012</strain>
    </source>
</reference>
<dbReference type="AlphaFoldDB" id="A0A3N2C029"/>
<dbReference type="Proteomes" id="UP000266915">
    <property type="component" value="Unassembled WGS sequence"/>
</dbReference>
<keyword evidence="1" id="KW-0812">Transmembrane</keyword>
<feature type="transmembrane region" description="Helical" evidence="1">
    <location>
        <begin position="33"/>
        <end position="52"/>
    </location>
</feature>
<gene>
    <name evidence="2" type="ORF">EDD42_0906</name>
</gene>